<accession>A0A7J8T7S2</accession>
<evidence type="ECO:0000313" key="2">
    <source>
        <dbReference type="Proteomes" id="UP000593561"/>
    </source>
</evidence>
<dbReference type="EMBL" id="JABFAC010237948">
    <property type="protein sequence ID" value="MBA0634399.1"/>
    <property type="molecule type" value="Genomic_DNA"/>
</dbReference>
<gene>
    <name evidence="1" type="ORF">Godav_022060</name>
</gene>
<name>A0A7J8T7S2_GOSDV</name>
<keyword evidence="2" id="KW-1185">Reference proteome</keyword>
<dbReference type="AlphaFoldDB" id="A0A7J8T7S2"/>
<evidence type="ECO:0000313" key="1">
    <source>
        <dbReference type="EMBL" id="MBA0634399.1"/>
    </source>
</evidence>
<reference evidence="1 2" key="1">
    <citation type="journal article" date="2019" name="Genome Biol. Evol.">
        <title>Insights into the evolution of the New World diploid cottons (Gossypium, subgenus Houzingenia) based on genome sequencing.</title>
        <authorList>
            <person name="Grover C.E."/>
            <person name="Arick M.A. 2nd"/>
            <person name="Thrash A."/>
            <person name="Conover J.L."/>
            <person name="Sanders W.S."/>
            <person name="Peterson D.G."/>
            <person name="Frelichowski J.E."/>
            <person name="Scheffler J.A."/>
            <person name="Scheffler B.E."/>
            <person name="Wendel J.F."/>
        </authorList>
    </citation>
    <scope>NUCLEOTIDE SEQUENCE [LARGE SCALE GENOMIC DNA]</scope>
    <source>
        <strain evidence="1">27</strain>
        <tissue evidence="1">Leaf</tissue>
    </source>
</reference>
<organism evidence="1 2">
    <name type="scientific">Gossypium davidsonii</name>
    <name type="common">Davidson's cotton</name>
    <name type="synonym">Gossypium klotzschianum subsp. davidsonii</name>
    <dbReference type="NCBI Taxonomy" id="34287"/>
    <lineage>
        <taxon>Eukaryota</taxon>
        <taxon>Viridiplantae</taxon>
        <taxon>Streptophyta</taxon>
        <taxon>Embryophyta</taxon>
        <taxon>Tracheophyta</taxon>
        <taxon>Spermatophyta</taxon>
        <taxon>Magnoliopsida</taxon>
        <taxon>eudicotyledons</taxon>
        <taxon>Gunneridae</taxon>
        <taxon>Pentapetalae</taxon>
        <taxon>rosids</taxon>
        <taxon>malvids</taxon>
        <taxon>Malvales</taxon>
        <taxon>Malvaceae</taxon>
        <taxon>Malvoideae</taxon>
        <taxon>Gossypium</taxon>
    </lineage>
</organism>
<dbReference type="Proteomes" id="UP000593561">
    <property type="component" value="Unassembled WGS sequence"/>
</dbReference>
<proteinExistence type="predicted"/>
<sequence length="69" mass="7919">MGTMRLLKPLVVSVSSLFFVALSGFAHGFVMTPRSLINRLSQSSYYLTTKELWFDQTLDHYSPYVILPF</sequence>
<comment type="caution">
    <text evidence="1">The sequence shown here is derived from an EMBL/GenBank/DDBJ whole genome shotgun (WGS) entry which is preliminary data.</text>
</comment>
<protein>
    <submittedName>
        <fullName evidence="1">Uncharacterized protein</fullName>
    </submittedName>
</protein>